<evidence type="ECO:0008006" key="4">
    <source>
        <dbReference type="Google" id="ProtNLM"/>
    </source>
</evidence>
<comment type="caution">
    <text evidence="2">The sequence shown here is derived from an EMBL/GenBank/DDBJ whole genome shotgun (WGS) entry which is preliminary data.</text>
</comment>
<name>A0ABQ2JU17_9ACTN</name>
<dbReference type="Proteomes" id="UP000600080">
    <property type="component" value="Unassembled WGS sequence"/>
</dbReference>
<keyword evidence="3" id="KW-1185">Reference proteome</keyword>
<gene>
    <name evidence="2" type="ORF">GCM10012285_51340</name>
</gene>
<feature type="compositionally biased region" description="Low complexity" evidence="1">
    <location>
        <begin position="205"/>
        <end position="218"/>
    </location>
</feature>
<accession>A0ABQ2JU17</accession>
<dbReference type="EMBL" id="BMND01000027">
    <property type="protein sequence ID" value="GGN56621.1"/>
    <property type="molecule type" value="Genomic_DNA"/>
</dbReference>
<evidence type="ECO:0000313" key="2">
    <source>
        <dbReference type="EMBL" id="GGN56621.1"/>
    </source>
</evidence>
<organism evidence="2 3">
    <name type="scientific">Streptomyces kronopolitis</name>
    <dbReference type="NCBI Taxonomy" id="1612435"/>
    <lineage>
        <taxon>Bacteria</taxon>
        <taxon>Bacillati</taxon>
        <taxon>Actinomycetota</taxon>
        <taxon>Actinomycetes</taxon>
        <taxon>Kitasatosporales</taxon>
        <taxon>Streptomycetaceae</taxon>
        <taxon>Streptomyces</taxon>
    </lineage>
</organism>
<feature type="region of interest" description="Disordered" evidence="1">
    <location>
        <begin position="201"/>
        <end position="244"/>
    </location>
</feature>
<sequence>MVKGPYSHGKTREEVAREVRVHMTRINRRRQRFRSADQHALRDVRRRVAEAVAAGVSSEEAAAVTGYKLQTVARWLVKRRNPVRAVSVERAREQLDRIQERRRRTAREELKISARARGLVRRAMEVGIEVEEFAEITGYSVKTVTRWFASVRHSLEQAQRQREVASARRGRRRRPPQHLSPAERDRWLAEAERRRMWVLKRHGLRSGQRQGAKGGQRQVPATSARRLKKPSIGGANQRRKRRQK</sequence>
<reference evidence="3" key="1">
    <citation type="journal article" date="2019" name="Int. J. Syst. Evol. Microbiol.">
        <title>The Global Catalogue of Microorganisms (GCM) 10K type strain sequencing project: providing services to taxonomists for standard genome sequencing and annotation.</title>
        <authorList>
            <consortium name="The Broad Institute Genomics Platform"/>
            <consortium name="The Broad Institute Genome Sequencing Center for Infectious Disease"/>
            <person name="Wu L."/>
            <person name="Ma J."/>
        </authorList>
    </citation>
    <scope>NUCLEOTIDE SEQUENCE [LARGE SCALE GENOMIC DNA]</scope>
    <source>
        <strain evidence="3">CGMCC 4.7323</strain>
    </source>
</reference>
<proteinExistence type="predicted"/>
<evidence type="ECO:0000256" key="1">
    <source>
        <dbReference type="SAM" id="MobiDB-lite"/>
    </source>
</evidence>
<protein>
    <recommendedName>
        <fullName evidence="4">Helix-turn-helix domain-containing protein</fullName>
    </recommendedName>
</protein>
<evidence type="ECO:0000313" key="3">
    <source>
        <dbReference type="Proteomes" id="UP000600080"/>
    </source>
</evidence>
<feature type="region of interest" description="Disordered" evidence="1">
    <location>
        <begin position="158"/>
        <end position="186"/>
    </location>
</feature>